<sequence>MHDEMIETQIRDKIVYYAMLGVCPPMLLGHMYTSWRQNINMPLAAIIWSYPPTASFKNKNVLLDKIKDAAMKNPWDQTFQRYDEKGIQALMVMDEEYPIGWLNSYMPPIVLFYKGDIKLLAKNSISVVGSRYPSLYGEEAIRRLLPPIVAEDVVTVSGLAKGIDRAVHMQTIANRGKTIGIIGTGLDIYYPNENVLLQQEMMREHLVMTEYPLGSRPEKYHFPMRNRLIASLSQATLVIEAKEKSGSLITANVALQENREVFAVPGNITNPLSVGTNQLIKAGAGCVLEAADILSDMRHLWK</sequence>
<keyword evidence="2" id="KW-1133">Transmembrane helix</keyword>
<evidence type="ECO:0000256" key="1">
    <source>
        <dbReference type="ARBA" id="ARBA00006525"/>
    </source>
</evidence>
<proteinExistence type="inferred from homology"/>
<keyword evidence="5" id="KW-1185">Reference proteome</keyword>
<dbReference type="Gene3D" id="3.40.50.450">
    <property type="match status" value="1"/>
</dbReference>
<dbReference type="Pfam" id="PF02481">
    <property type="entry name" value="DNA_processg_A"/>
    <property type="match status" value="1"/>
</dbReference>
<gene>
    <name evidence="4" type="ORF">Tpal_578</name>
</gene>
<dbReference type="PANTHER" id="PTHR43022">
    <property type="entry name" value="PROTEIN SMF"/>
    <property type="match status" value="1"/>
</dbReference>
<evidence type="ECO:0000313" key="4">
    <source>
        <dbReference type="EMBL" id="CZQ85033.1"/>
    </source>
</evidence>
<dbReference type="RefSeq" id="WP_245825612.1">
    <property type="nucleotide sequence ID" value="NZ_FJNE01000002.1"/>
</dbReference>
<dbReference type="GO" id="GO:0009294">
    <property type="term" value="P:DNA-mediated transformation"/>
    <property type="evidence" value="ECO:0007669"/>
    <property type="project" value="InterPro"/>
</dbReference>
<organism evidence="4 5">
    <name type="scientific">Trichococcus palustris</name>
    <dbReference type="NCBI Taxonomy" id="140314"/>
    <lineage>
        <taxon>Bacteria</taxon>
        <taxon>Bacillati</taxon>
        <taxon>Bacillota</taxon>
        <taxon>Bacilli</taxon>
        <taxon>Lactobacillales</taxon>
        <taxon>Carnobacteriaceae</taxon>
        <taxon>Trichococcus</taxon>
    </lineage>
</organism>
<keyword evidence="2" id="KW-0472">Membrane</keyword>
<protein>
    <submittedName>
        <fullName evidence="4">Dna recombination-mediator protein a</fullName>
    </submittedName>
</protein>
<dbReference type="NCBIfam" id="TIGR00732">
    <property type="entry name" value="dprA"/>
    <property type="match status" value="1"/>
</dbReference>
<dbReference type="EMBL" id="FJNE01000002">
    <property type="protein sequence ID" value="CZQ85033.1"/>
    <property type="molecule type" value="Genomic_DNA"/>
</dbReference>
<dbReference type="InterPro" id="IPR003488">
    <property type="entry name" value="DprA"/>
</dbReference>
<dbReference type="SUPFAM" id="SSF102405">
    <property type="entry name" value="MCP/YpsA-like"/>
    <property type="match status" value="1"/>
</dbReference>
<name>A0A143YBC8_9LACT</name>
<keyword evidence="2" id="KW-0812">Transmembrane</keyword>
<evidence type="ECO:0000259" key="3">
    <source>
        <dbReference type="Pfam" id="PF02481"/>
    </source>
</evidence>
<evidence type="ECO:0000313" key="5">
    <source>
        <dbReference type="Proteomes" id="UP000242754"/>
    </source>
</evidence>
<dbReference type="InterPro" id="IPR057666">
    <property type="entry name" value="DrpA_SLOG"/>
</dbReference>
<dbReference type="PANTHER" id="PTHR43022:SF1">
    <property type="entry name" value="PROTEIN SMF"/>
    <property type="match status" value="1"/>
</dbReference>
<dbReference type="STRING" id="140314.SAMN04488076_10162"/>
<reference evidence="4 5" key="1">
    <citation type="submission" date="2016-02" db="EMBL/GenBank/DDBJ databases">
        <authorList>
            <person name="Wen L."/>
            <person name="He K."/>
            <person name="Yang H."/>
        </authorList>
    </citation>
    <scope>NUCLEOTIDE SEQUENCE [LARGE SCALE GENOMIC DNA]</scope>
    <source>
        <strain evidence="4">Trichococcus palustris</strain>
    </source>
</reference>
<accession>A0A143YBC8</accession>
<comment type="similarity">
    <text evidence="1">Belongs to the DprA/Smf family.</text>
</comment>
<dbReference type="Proteomes" id="UP000242754">
    <property type="component" value="Unassembled WGS sequence"/>
</dbReference>
<evidence type="ECO:0000256" key="2">
    <source>
        <dbReference type="SAM" id="Phobius"/>
    </source>
</evidence>
<dbReference type="AlphaFoldDB" id="A0A143YBC8"/>
<feature type="domain" description="Smf/DprA SLOG" evidence="3">
    <location>
        <begin position="90"/>
        <end position="297"/>
    </location>
</feature>
<feature type="transmembrane region" description="Helical" evidence="2">
    <location>
        <begin position="14"/>
        <end position="32"/>
    </location>
</feature>